<protein>
    <submittedName>
        <fullName evidence="1">Uncharacterized protein</fullName>
    </submittedName>
</protein>
<dbReference type="AlphaFoldDB" id="A0A921UXC4"/>
<accession>A0A921UXC4</accession>
<dbReference type="EMBL" id="CM027680">
    <property type="protein sequence ID" value="KAG0547198.1"/>
    <property type="molecule type" value="Genomic_DNA"/>
</dbReference>
<gene>
    <name evidence="1" type="ORF">BDA96_01G059000</name>
</gene>
<proteinExistence type="predicted"/>
<dbReference type="Proteomes" id="UP000807115">
    <property type="component" value="Chromosome 1"/>
</dbReference>
<organism evidence="1 2">
    <name type="scientific">Sorghum bicolor</name>
    <name type="common">Sorghum</name>
    <name type="synonym">Sorghum vulgare</name>
    <dbReference type="NCBI Taxonomy" id="4558"/>
    <lineage>
        <taxon>Eukaryota</taxon>
        <taxon>Viridiplantae</taxon>
        <taxon>Streptophyta</taxon>
        <taxon>Embryophyta</taxon>
        <taxon>Tracheophyta</taxon>
        <taxon>Spermatophyta</taxon>
        <taxon>Magnoliopsida</taxon>
        <taxon>Liliopsida</taxon>
        <taxon>Poales</taxon>
        <taxon>Poaceae</taxon>
        <taxon>PACMAD clade</taxon>
        <taxon>Panicoideae</taxon>
        <taxon>Andropogonodae</taxon>
        <taxon>Andropogoneae</taxon>
        <taxon>Sorghinae</taxon>
        <taxon>Sorghum</taxon>
    </lineage>
</organism>
<sequence>MASCNPAIYGFGCDNQMIRIHFMNEPKLLHASMVLQTLPAELSSFLGSLVCVEHF</sequence>
<reference evidence="1" key="2">
    <citation type="submission" date="2020-10" db="EMBL/GenBank/DDBJ databases">
        <authorList>
            <person name="Cooper E.A."/>
            <person name="Brenton Z.W."/>
            <person name="Flinn B.S."/>
            <person name="Jenkins J."/>
            <person name="Shu S."/>
            <person name="Flowers D."/>
            <person name="Luo F."/>
            <person name="Wang Y."/>
            <person name="Xia P."/>
            <person name="Barry K."/>
            <person name="Daum C."/>
            <person name="Lipzen A."/>
            <person name="Yoshinaga Y."/>
            <person name="Schmutz J."/>
            <person name="Saski C."/>
            <person name="Vermerris W."/>
            <person name="Kresovich S."/>
        </authorList>
    </citation>
    <scope>NUCLEOTIDE SEQUENCE</scope>
</reference>
<name>A0A921UXC4_SORBI</name>
<comment type="caution">
    <text evidence="1">The sequence shown here is derived from an EMBL/GenBank/DDBJ whole genome shotgun (WGS) entry which is preliminary data.</text>
</comment>
<evidence type="ECO:0000313" key="2">
    <source>
        <dbReference type="Proteomes" id="UP000807115"/>
    </source>
</evidence>
<evidence type="ECO:0000313" key="1">
    <source>
        <dbReference type="EMBL" id="KAG0547198.1"/>
    </source>
</evidence>
<reference evidence="1" key="1">
    <citation type="journal article" date="2019" name="BMC Genomics">
        <title>A new reference genome for Sorghum bicolor reveals high levels of sequence similarity between sweet and grain genotypes: implications for the genetics of sugar metabolism.</title>
        <authorList>
            <person name="Cooper E.A."/>
            <person name="Brenton Z.W."/>
            <person name="Flinn B.S."/>
            <person name="Jenkins J."/>
            <person name="Shu S."/>
            <person name="Flowers D."/>
            <person name="Luo F."/>
            <person name="Wang Y."/>
            <person name="Xia P."/>
            <person name="Barry K."/>
            <person name="Daum C."/>
            <person name="Lipzen A."/>
            <person name="Yoshinaga Y."/>
            <person name="Schmutz J."/>
            <person name="Saski C."/>
            <person name="Vermerris W."/>
            <person name="Kresovich S."/>
        </authorList>
    </citation>
    <scope>NUCLEOTIDE SEQUENCE</scope>
</reference>